<organism evidence="2 3">
    <name type="scientific">Ceratopteris richardii</name>
    <name type="common">Triangle waterfern</name>
    <dbReference type="NCBI Taxonomy" id="49495"/>
    <lineage>
        <taxon>Eukaryota</taxon>
        <taxon>Viridiplantae</taxon>
        <taxon>Streptophyta</taxon>
        <taxon>Embryophyta</taxon>
        <taxon>Tracheophyta</taxon>
        <taxon>Polypodiopsida</taxon>
        <taxon>Polypodiidae</taxon>
        <taxon>Polypodiales</taxon>
        <taxon>Pteridineae</taxon>
        <taxon>Pteridaceae</taxon>
        <taxon>Parkerioideae</taxon>
        <taxon>Ceratopteris</taxon>
    </lineage>
</organism>
<keyword evidence="1" id="KW-0472">Membrane</keyword>
<sequence>MCRRQIMLLKRLCRQSALCRRHFRTEEALLHRCAARGTTTINGSLRKSEAWHPSRVCESGKIWHPPLVDLFSVTSWSSVLRNLSTVCSTKPCLSLGVLPVLDKCDSKMRRTYASSNDINSQKKRRKKETTLNLFTLLSENHEEVADTDQVPVLKELVEEREKMTLHMRRCSYALFAVGATQLAWGGFMFFALETPLNHAVLTEICMSALVICGLAYQLKQAVKPVQLFTDMDDFQKTKSIFLSRQITRMLGAFFHRGYGIAFVLSFTLGAHALTCIRFLM</sequence>
<proteinExistence type="predicted"/>
<gene>
    <name evidence="2" type="ORF">KP509_03G092200</name>
</gene>
<evidence type="ECO:0000256" key="1">
    <source>
        <dbReference type="SAM" id="Phobius"/>
    </source>
</evidence>
<evidence type="ECO:0000313" key="2">
    <source>
        <dbReference type="EMBL" id="KAH7442516.1"/>
    </source>
</evidence>
<evidence type="ECO:0000313" key="3">
    <source>
        <dbReference type="Proteomes" id="UP000825935"/>
    </source>
</evidence>
<dbReference type="OrthoDB" id="1968169at2759"/>
<accession>A0A8T2V946</accession>
<keyword evidence="3" id="KW-1185">Reference proteome</keyword>
<feature type="transmembrane region" description="Helical" evidence="1">
    <location>
        <begin position="258"/>
        <end position="279"/>
    </location>
</feature>
<dbReference type="EMBL" id="CM035408">
    <property type="protein sequence ID" value="KAH7442516.1"/>
    <property type="molecule type" value="Genomic_DNA"/>
</dbReference>
<name>A0A8T2V946_CERRI</name>
<comment type="caution">
    <text evidence="2">The sequence shown here is derived from an EMBL/GenBank/DDBJ whole genome shotgun (WGS) entry which is preliminary data.</text>
</comment>
<reference evidence="2" key="1">
    <citation type="submission" date="2021-08" db="EMBL/GenBank/DDBJ databases">
        <title>WGS assembly of Ceratopteris richardii.</title>
        <authorList>
            <person name="Marchant D.B."/>
            <person name="Chen G."/>
            <person name="Jenkins J."/>
            <person name="Shu S."/>
            <person name="Leebens-Mack J."/>
            <person name="Grimwood J."/>
            <person name="Schmutz J."/>
            <person name="Soltis P."/>
            <person name="Soltis D."/>
            <person name="Chen Z.-H."/>
        </authorList>
    </citation>
    <scope>NUCLEOTIDE SEQUENCE</scope>
    <source>
        <strain evidence="2">Whitten #5841</strain>
        <tissue evidence="2">Leaf</tissue>
    </source>
</reference>
<feature type="transmembrane region" description="Helical" evidence="1">
    <location>
        <begin position="172"/>
        <end position="192"/>
    </location>
</feature>
<dbReference type="Proteomes" id="UP000825935">
    <property type="component" value="Chromosome 3"/>
</dbReference>
<protein>
    <submittedName>
        <fullName evidence="2">Uncharacterized protein</fullName>
    </submittedName>
</protein>
<dbReference type="AlphaFoldDB" id="A0A8T2V946"/>
<keyword evidence="1" id="KW-1133">Transmembrane helix</keyword>
<keyword evidence="1" id="KW-0812">Transmembrane</keyword>